<evidence type="ECO:0000313" key="3">
    <source>
        <dbReference type="Proteomes" id="UP000644727"/>
    </source>
</evidence>
<feature type="region of interest" description="Disordered" evidence="1">
    <location>
        <begin position="211"/>
        <end position="233"/>
    </location>
</feature>
<dbReference type="EMBL" id="JADEYR010000016">
    <property type="protein sequence ID" value="MBE9404904.1"/>
    <property type="molecule type" value="Genomic_DNA"/>
</dbReference>
<evidence type="ECO:0000256" key="1">
    <source>
        <dbReference type="SAM" id="MobiDB-lite"/>
    </source>
</evidence>
<dbReference type="RefSeq" id="WP_193866647.1">
    <property type="nucleotide sequence ID" value="NZ_JADEYR010000016.1"/>
</dbReference>
<dbReference type="InterPro" id="IPR029063">
    <property type="entry name" value="SAM-dependent_MTases_sf"/>
</dbReference>
<dbReference type="Proteomes" id="UP000644727">
    <property type="component" value="Unassembled WGS sequence"/>
</dbReference>
<dbReference type="SUPFAM" id="SSF53335">
    <property type="entry name" value="S-adenosyl-L-methionine-dependent methyltransferases"/>
    <property type="match status" value="1"/>
</dbReference>
<accession>A0ABR9W381</accession>
<gene>
    <name evidence="2" type="ORF">IOE58_12165</name>
</gene>
<organism evidence="2 3">
    <name type="scientific">Brachybacterium epidermidis</name>
    <dbReference type="NCBI Taxonomy" id="2781983"/>
    <lineage>
        <taxon>Bacteria</taxon>
        <taxon>Bacillati</taxon>
        <taxon>Actinomycetota</taxon>
        <taxon>Actinomycetes</taxon>
        <taxon>Micrococcales</taxon>
        <taxon>Dermabacteraceae</taxon>
        <taxon>Brachybacterium</taxon>
    </lineage>
</organism>
<protein>
    <recommendedName>
        <fullName evidence="4">SAM-dependent methyltransferase</fullName>
    </recommendedName>
</protein>
<name>A0ABR9W381_9MICO</name>
<comment type="caution">
    <text evidence="2">The sequence shown here is derived from an EMBL/GenBank/DDBJ whole genome shotgun (WGS) entry which is preliminary data.</text>
</comment>
<keyword evidence="3" id="KW-1185">Reference proteome</keyword>
<sequence>MVDKDRLQQWSRVVAEEAQAKDHSAPEIAGFTEHEAPWRFEVLVDNLSQVADSVLDLGDDLPDASAGTYDLVVSRFRGIDAGEIASLLQPDGTFLTEQAGSDDLAEVREELCALSGPSSQPAAPTVSLMEMENALVRSGLTIERADAHRGHYTFEEPEALLRYAARMPWLPTPHPDAPGLEDALARFAARFEDGPLEATASRFVLLARAPGTPDAGRLDLSSLPDDDLKVPRV</sequence>
<evidence type="ECO:0008006" key="4">
    <source>
        <dbReference type="Google" id="ProtNLM"/>
    </source>
</evidence>
<proteinExistence type="predicted"/>
<evidence type="ECO:0000313" key="2">
    <source>
        <dbReference type="EMBL" id="MBE9404904.1"/>
    </source>
</evidence>
<reference evidence="2 3" key="1">
    <citation type="submission" date="2020-10" db="EMBL/GenBank/DDBJ databases">
        <title>Draft genome and description of Brachybacterium epidermidis sp nov.</title>
        <authorList>
            <person name="Boxberger M."/>
            <person name="La Scola B."/>
        </authorList>
    </citation>
    <scope>NUCLEOTIDE SEQUENCE [LARGE SCALE GENOMIC DNA]</scope>
    <source>
        <strain evidence="2 3">Marseille-Q2903</strain>
    </source>
</reference>